<dbReference type="Gene3D" id="3.55.10.10">
    <property type="entry name" value="Archease domain"/>
    <property type="match status" value="1"/>
</dbReference>
<dbReference type="SUPFAM" id="SSF69819">
    <property type="entry name" value="MTH1598-like"/>
    <property type="match status" value="1"/>
</dbReference>
<feature type="domain" description="Archease" evidence="5">
    <location>
        <begin position="6"/>
        <end position="141"/>
    </location>
</feature>
<evidence type="ECO:0000256" key="3">
    <source>
        <dbReference type="ARBA" id="ARBA00022723"/>
    </source>
</evidence>
<dbReference type="GO" id="GO:0008033">
    <property type="term" value="P:tRNA processing"/>
    <property type="evidence" value="ECO:0007669"/>
    <property type="project" value="UniProtKB-KW"/>
</dbReference>
<gene>
    <name evidence="6" type="ORF">H8E80_03105</name>
</gene>
<accession>A0A8J6TBD6</accession>
<evidence type="ECO:0000256" key="2">
    <source>
        <dbReference type="ARBA" id="ARBA00022694"/>
    </source>
</evidence>
<dbReference type="AlphaFoldDB" id="A0A8J6TBD6"/>
<keyword evidence="3" id="KW-0479">Metal-binding</keyword>
<dbReference type="Pfam" id="PF01951">
    <property type="entry name" value="Archease"/>
    <property type="match status" value="1"/>
</dbReference>
<comment type="similarity">
    <text evidence="1">Belongs to the archease family.</text>
</comment>
<evidence type="ECO:0000256" key="1">
    <source>
        <dbReference type="ARBA" id="ARBA00007963"/>
    </source>
</evidence>
<dbReference type="GO" id="GO:0046872">
    <property type="term" value="F:metal ion binding"/>
    <property type="evidence" value="ECO:0007669"/>
    <property type="project" value="UniProtKB-KW"/>
</dbReference>
<sequence length="141" mass="16554">MKKMKYRTIDHISDFGLQIFASDLKTLFADAAHAMIDQITDINRLKGLNEYHVHVTGSDRSDLMVNWLREVLYLWTGEEKLVKRARILSLSENELSAEVMYDTYEPDRHIIKNEIKAVTYHQIQVKNLPDGRWMSQIIFDV</sequence>
<keyword evidence="4" id="KW-0106">Calcium</keyword>
<dbReference type="Proteomes" id="UP000603545">
    <property type="component" value="Unassembled WGS sequence"/>
</dbReference>
<comment type="caution">
    <text evidence="6">The sequence shown here is derived from an EMBL/GenBank/DDBJ whole genome shotgun (WGS) entry which is preliminary data.</text>
</comment>
<dbReference type="PANTHER" id="PTHR12682:SF11">
    <property type="entry name" value="PROTEIN ARCHEASE"/>
    <property type="match status" value="1"/>
</dbReference>
<dbReference type="EMBL" id="JACNLL010000030">
    <property type="protein sequence ID" value="MBC8199020.1"/>
    <property type="molecule type" value="Genomic_DNA"/>
</dbReference>
<name>A0A8J6TBD6_9BACT</name>
<protein>
    <submittedName>
        <fullName evidence="6">Archease</fullName>
    </submittedName>
</protein>
<evidence type="ECO:0000256" key="4">
    <source>
        <dbReference type="ARBA" id="ARBA00022837"/>
    </source>
</evidence>
<dbReference type="PANTHER" id="PTHR12682">
    <property type="entry name" value="ARCHEASE"/>
    <property type="match status" value="1"/>
</dbReference>
<evidence type="ECO:0000259" key="5">
    <source>
        <dbReference type="Pfam" id="PF01951"/>
    </source>
</evidence>
<dbReference type="InterPro" id="IPR023572">
    <property type="entry name" value="Archease_dom"/>
</dbReference>
<dbReference type="InterPro" id="IPR002804">
    <property type="entry name" value="Archease"/>
</dbReference>
<evidence type="ECO:0000313" key="7">
    <source>
        <dbReference type="Proteomes" id="UP000603545"/>
    </source>
</evidence>
<reference evidence="6 7" key="1">
    <citation type="submission" date="2020-08" db="EMBL/GenBank/DDBJ databases">
        <title>Bridging the membrane lipid divide: bacteria of the FCB group superphylum have the potential to synthesize archaeal ether lipids.</title>
        <authorList>
            <person name="Villanueva L."/>
            <person name="Von Meijenfeldt F.A.B."/>
            <person name="Westbye A.B."/>
            <person name="Yadav S."/>
            <person name="Hopmans E.C."/>
            <person name="Dutilh B.E."/>
            <person name="Sinninghe Damste J.S."/>
        </authorList>
    </citation>
    <scope>NUCLEOTIDE SEQUENCE [LARGE SCALE GENOMIC DNA]</scope>
    <source>
        <strain evidence="6">NIOZ-UU82</strain>
    </source>
</reference>
<keyword evidence="2" id="KW-0819">tRNA processing</keyword>
<dbReference type="InterPro" id="IPR036820">
    <property type="entry name" value="Archease_dom_sf"/>
</dbReference>
<proteinExistence type="inferred from homology"/>
<evidence type="ECO:0000313" key="6">
    <source>
        <dbReference type="EMBL" id="MBC8199020.1"/>
    </source>
</evidence>
<organism evidence="6 7">
    <name type="scientific">Candidatus Desulfaltia bathyphila</name>
    <dbReference type="NCBI Taxonomy" id="2841697"/>
    <lineage>
        <taxon>Bacteria</taxon>
        <taxon>Pseudomonadati</taxon>
        <taxon>Thermodesulfobacteriota</taxon>
        <taxon>Desulfobacteria</taxon>
        <taxon>Desulfobacterales</taxon>
        <taxon>Desulfobacterales incertae sedis</taxon>
        <taxon>Candidatus Desulfaltia</taxon>
    </lineage>
</organism>